<evidence type="ECO:0000256" key="3">
    <source>
        <dbReference type="PROSITE-ProRule" id="PRU00492"/>
    </source>
</evidence>
<accession>A0A1U9NHS7</accession>
<keyword evidence="2 3" id="KW-0067">ATP-binding</keyword>
<feature type="domain" description="ATP-cone" evidence="4">
    <location>
        <begin position="3"/>
        <end position="94"/>
    </location>
</feature>
<organism evidence="5 6">
    <name type="scientific">Anaerohalosphaera lusitana</name>
    <dbReference type="NCBI Taxonomy" id="1936003"/>
    <lineage>
        <taxon>Bacteria</taxon>
        <taxon>Pseudomonadati</taxon>
        <taxon>Planctomycetota</taxon>
        <taxon>Phycisphaerae</taxon>
        <taxon>Sedimentisphaerales</taxon>
        <taxon>Anaerohalosphaeraceae</taxon>
        <taxon>Anaerohalosphaera</taxon>
    </lineage>
</organism>
<gene>
    <name evidence="5" type="ORF">STSP2_00499</name>
</gene>
<dbReference type="InterPro" id="IPR005144">
    <property type="entry name" value="ATP-cone_dom"/>
</dbReference>
<evidence type="ECO:0000256" key="1">
    <source>
        <dbReference type="ARBA" id="ARBA00022741"/>
    </source>
</evidence>
<dbReference type="Proteomes" id="UP000189674">
    <property type="component" value="Chromosome"/>
</dbReference>
<evidence type="ECO:0000313" key="5">
    <source>
        <dbReference type="EMBL" id="AQT67355.1"/>
    </source>
</evidence>
<keyword evidence="6" id="KW-1185">Reference proteome</keyword>
<dbReference type="STRING" id="1936003.STSP2_00499"/>
<dbReference type="EMBL" id="CP019791">
    <property type="protein sequence ID" value="AQT67355.1"/>
    <property type="molecule type" value="Genomic_DNA"/>
</dbReference>
<proteinExistence type="predicted"/>
<dbReference type="AlphaFoldDB" id="A0A1U9NHS7"/>
<keyword evidence="1 3" id="KW-0547">Nucleotide-binding</keyword>
<dbReference type="KEGG" id="alus:STSP2_00499"/>
<evidence type="ECO:0000256" key="2">
    <source>
        <dbReference type="ARBA" id="ARBA00022840"/>
    </source>
</evidence>
<dbReference type="RefSeq" id="WP_146659529.1">
    <property type="nucleotide sequence ID" value="NZ_CP019791.1"/>
</dbReference>
<protein>
    <recommendedName>
        <fullName evidence="4">ATP-cone domain-containing protein</fullName>
    </recommendedName>
</protein>
<sequence>MHVMVVKADGSLEDYLHTKVLGSLNRAITGAGQADIFAAEQLAEAVTFHVYNCGRNPLTSGQIHSMVISVLVGTGNRKAAELLAEHRTDRQLRRRRIEVIGENGSCGGAIPGTGISSWDKSRIVADLVGQDGLNVRLARAVAGSVEEKVFGLGLSRIRKGLIRQIVLADLEAMIGARDRLEAMAG</sequence>
<evidence type="ECO:0000313" key="6">
    <source>
        <dbReference type="Proteomes" id="UP000189674"/>
    </source>
</evidence>
<evidence type="ECO:0000259" key="4">
    <source>
        <dbReference type="PROSITE" id="PS51161"/>
    </source>
</evidence>
<dbReference type="PROSITE" id="PS51161">
    <property type="entry name" value="ATP_CONE"/>
    <property type="match status" value="1"/>
</dbReference>
<name>A0A1U9NHS7_9BACT</name>
<dbReference type="GO" id="GO:0005524">
    <property type="term" value="F:ATP binding"/>
    <property type="evidence" value="ECO:0007669"/>
    <property type="project" value="UniProtKB-UniRule"/>
</dbReference>
<reference evidence="6" key="1">
    <citation type="submission" date="2017-02" db="EMBL/GenBank/DDBJ databases">
        <title>Comparative genomics and description of representatives of a novel lineage of planctomycetes thriving in anoxic sediments.</title>
        <authorList>
            <person name="Spring S."/>
            <person name="Bunk B."/>
            <person name="Sproer C."/>
        </authorList>
    </citation>
    <scope>NUCLEOTIDE SEQUENCE [LARGE SCALE GENOMIC DNA]</scope>
    <source>
        <strain evidence="6">ST-NAGAB-D1</strain>
    </source>
</reference>